<reference evidence="5" key="1">
    <citation type="journal article" date="2014" name="Int. J. Syst. Evol. Microbiol.">
        <title>Complete genome sequence of Corynebacterium casei LMG S-19264T (=DSM 44701T), isolated from a smear-ripened cheese.</title>
        <authorList>
            <consortium name="US DOE Joint Genome Institute (JGI-PGF)"/>
            <person name="Walter F."/>
            <person name="Albersmeier A."/>
            <person name="Kalinowski J."/>
            <person name="Ruckert C."/>
        </authorList>
    </citation>
    <scope>NUCLEOTIDE SEQUENCE</scope>
    <source>
        <strain evidence="5">CGMCC 1.3617</strain>
    </source>
</reference>
<dbReference type="InterPro" id="IPR051120">
    <property type="entry name" value="ABC_AA/LPS_Transport"/>
</dbReference>
<sequence length="260" mass="27294">MVASQSSDALLAVDGLRLSFGGLAALDGVAFGVVPGRITALIGPNGAGKTTLFNAVSGLVRPQGGSVRLRGEEILGLKPEQITARGMVRSFQIARGFPKLSVFEHLMLYGQDQPGESWTAALLGTAAARRREAALAEQALATARRLRLTHVIDNQVTALSGGQKKLLEIGRTLMAEPALMLLDEPAAGVNPTLAEEIGDLLRAIVAEGRTILLVEHDMALIERISDHVVVMASGRTLAEGSFAQIREDAAVQDAYLGGAA</sequence>
<dbReference type="Gene3D" id="3.40.50.300">
    <property type="entry name" value="P-loop containing nucleotide triphosphate hydrolases"/>
    <property type="match status" value="1"/>
</dbReference>
<keyword evidence="6" id="KW-1185">Reference proteome</keyword>
<reference evidence="5" key="2">
    <citation type="submission" date="2020-09" db="EMBL/GenBank/DDBJ databases">
        <authorList>
            <person name="Sun Q."/>
            <person name="Zhou Y."/>
        </authorList>
    </citation>
    <scope>NUCLEOTIDE SEQUENCE</scope>
    <source>
        <strain evidence="5">CGMCC 1.3617</strain>
    </source>
</reference>
<dbReference type="PANTHER" id="PTHR45772">
    <property type="entry name" value="CONSERVED COMPONENT OF ABC TRANSPORTER FOR NATURAL AMINO ACIDS-RELATED"/>
    <property type="match status" value="1"/>
</dbReference>
<name>A0A917KMZ3_9PROT</name>
<comment type="caution">
    <text evidence="5">The sequence shown here is derived from an EMBL/GenBank/DDBJ whole genome shotgun (WGS) entry which is preliminary data.</text>
</comment>
<evidence type="ECO:0000256" key="2">
    <source>
        <dbReference type="ARBA" id="ARBA00022741"/>
    </source>
</evidence>
<dbReference type="PANTHER" id="PTHR45772:SF9">
    <property type="entry name" value="CONSERVED COMPONENT OF ABC TRANSPORTER FOR NATURAL AMINO ACIDS"/>
    <property type="match status" value="1"/>
</dbReference>
<dbReference type="InterPro" id="IPR017871">
    <property type="entry name" value="ABC_transporter-like_CS"/>
</dbReference>
<dbReference type="EMBL" id="BMKW01000006">
    <property type="protein sequence ID" value="GGJ19098.1"/>
    <property type="molecule type" value="Genomic_DNA"/>
</dbReference>
<evidence type="ECO:0000256" key="3">
    <source>
        <dbReference type="ARBA" id="ARBA00022840"/>
    </source>
</evidence>
<evidence type="ECO:0000259" key="4">
    <source>
        <dbReference type="PROSITE" id="PS50893"/>
    </source>
</evidence>
<proteinExistence type="predicted"/>
<dbReference type="AlphaFoldDB" id="A0A917KMZ3"/>
<dbReference type="GO" id="GO:0005524">
    <property type="term" value="F:ATP binding"/>
    <property type="evidence" value="ECO:0007669"/>
    <property type="project" value="UniProtKB-KW"/>
</dbReference>
<dbReference type="PROSITE" id="PS00211">
    <property type="entry name" value="ABC_TRANSPORTER_1"/>
    <property type="match status" value="1"/>
</dbReference>
<organism evidence="5 6">
    <name type="scientific">Neoroseomonas lacus</name>
    <dbReference type="NCBI Taxonomy" id="287609"/>
    <lineage>
        <taxon>Bacteria</taxon>
        <taxon>Pseudomonadati</taxon>
        <taxon>Pseudomonadota</taxon>
        <taxon>Alphaproteobacteria</taxon>
        <taxon>Acetobacterales</taxon>
        <taxon>Acetobacteraceae</taxon>
        <taxon>Neoroseomonas</taxon>
    </lineage>
</organism>
<evidence type="ECO:0000313" key="5">
    <source>
        <dbReference type="EMBL" id="GGJ19098.1"/>
    </source>
</evidence>
<dbReference type="Pfam" id="PF00005">
    <property type="entry name" value="ABC_tran"/>
    <property type="match status" value="1"/>
</dbReference>
<dbReference type="InterPro" id="IPR027417">
    <property type="entry name" value="P-loop_NTPase"/>
</dbReference>
<evidence type="ECO:0000256" key="1">
    <source>
        <dbReference type="ARBA" id="ARBA00022448"/>
    </source>
</evidence>
<dbReference type="InterPro" id="IPR003439">
    <property type="entry name" value="ABC_transporter-like_ATP-bd"/>
</dbReference>
<keyword evidence="3 5" id="KW-0067">ATP-binding</keyword>
<dbReference type="SMART" id="SM00382">
    <property type="entry name" value="AAA"/>
    <property type="match status" value="1"/>
</dbReference>
<gene>
    <name evidence="5" type="ORF">GCM10011320_28100</name>
</gene>
<dbReference type="CDD" id="cd03219">
    <property type="entry name" value="ABC_Mj1267_LivG_branched"/>
    <property type="match status" value="1"/>
</dbReference>
<dbReference type="GO" id="GO:0016887">
    <property type="term" value="F:ATP hydrolysis activity"/>
    <property type="evidence" value="ECO:0007669"/>
    <property type="project" value="InterPro"/>
</dbReference>
<protein>
    <submittedName>
        <fullName evidence="5">ABC transporter ATP-binding protein</fullName>
    </submittedName>
</protein>
<dbReference type="GO" id="GO:0005886">
    <property type="term" value="C:plasma membrane"/>
    <property type="evidence" value="ECO:0007669"/>
    <property type="project" value="TreeGrafter"/>
</dbReference>
<dbReference type="InterPro" id="IPR032823">
    <property type="entry name" value="BCA_ABC_TP_C"/>
</dbReference>
<keyword evidence="2" id="KW-0547">Nucleotide-binding</keyword>
<dbReference type="RefSeq" id="WP_188967677.1">
    <property type="nucleotide sequence ID" value="NZ_BMKW01000006.1"/>
</dbReference>
<dbReference type="PROSITE" id="PS50893">
    <property type="entry name" value="ABC_TRANSPORTER_2"/>
    <property type="match status" value="1"/>
</dbReference>
<feature type="domain" description="ABC transporter" evidence="4">
    <location>
        <begin position="11"/>
        <end position="258"/>
    </location>
</feature>
<accession>A0A917KMZ3</accession>
<dbReference type="Pfam" id="PF12399">
    <property type="entry name" value="BCA_ABC_TP_C"/>
    <property type="match status" value="1"/>
</dbReference>
<evidence type="ECO:0000313" key="6">
    <source>
        <dbReference type="Proteomes" id="UP000661507"/>
    </source>
</evidence>
<keyword evidence="1" id="KW-0813">Transport</keyword>
<dbReference type="SUPFAM" id="SSF52540">
    <property type="entry name" value="P-loop containing nucleoside triphosphate hydrolases"/>
    <property type="match status" value="1"/>
</dbReference>
<dbReference type="Proteomes" id="UP000661507">
    <property type="component" value="Unassembled WGS sequence"/>
</dbReference>
<dbReference type="InterPro" id="IPR003593">
    <property type="entry name" value="AAA+_ATPase"/>
</dbReference>